<dbReference type="FunFam" id="2.10.230.10:FF:000001">
    <property type="entry name" value="DnaJ subfamily A member 2"/>
    <property type="match status" value="1"/>
</dbReference>
<dbReference type="GO" id="GO:0009408">
    <property type="term" value="P:response to heat"/>
    <property type="evidence" value="ECO:0007669"/>
    <property type="project" value="InterPro"/>
</dbReference>
<dbReference type="GO" id="GO:0006457">
    <property type="term" value="P:protein folding"/>
    <property type="evidence" value="ECO:0007669"/>
    <property type="project" value="InterPro"/>
</dbReference>
<dbReference type="PROSITE" id="PS51188">
    <property type="entry name" value="ZF_CR"/>
    <property type="match status" value="1"/>
</dbReference>
<dbReference type="InterPro" id="IPR018253">
    <property type="entry name" value="DnaJ_domain_CS"/>
</dbReference>
<evidence type="ECO:0000256" key="4">
    <source>
        <dbReference type="ARBA" id="ARBA00022833"/>
    </source>
</evidence>
<dbReference type="InterPro" id="IPR008971">
    <property type="entry name" value="HSP40/DnaJ_pept-bd"/>
</dbReference>
<dbReference type="Gene3D" id="2.60.260.20">
    <property type="entry name" value="Urease metallochaperone UreE, N-terminal domain"/>
    <property type="match status" value="2"/>
</dbReference>
<keyword evidence="3 5" id="KW-0863">Zinc-finger</keyword>
<dbReference type="FunFam" id="2.60.260.20:FF:000003">
    <property type="entry name" value="DnaJ subfamily A member 2"/>
    <property type="match status" value="1"/>
</dbReference>
<dbReference type="InterPro" id="IPR002939">
    <property type="entry name" value="DnaJ_C"/>
</dbReference>
<dbReference type="InterPro" id="IPR036410">
    <property type="entry name" value="HSP_DnaJ_Cys-rich_dom_sf"/>
</dbReference>
<dbReference type="GO" id="GO:0051082">
    <property type="term" value="F:unfolded protein binding"/>
    <property type="evidence" value="ECO:0007669"/>
    <property type="project" value="InterPro"/>
</dbReference>
<feature type="domain" description="CR-type" evidence="8">
    <location>
        <begin position="131"/>
        <end position="214"/>
    </location>
</feature>
<dbReference type="SMART" id="SM00271">
    <property type="entry name" value="DnaJ"/>
    <property type="match status" value="1"/>
</dbReference>
<dbReference type="PROSITE" id="PS50076">
    <property type="entry name" value="DNAJ_2"/>
    <property type="match status" value="1"/>
</dbReference>
<reference evidence="9" key="1">
    <citation type="submission" date="2021-11" db="EMBL/GenBank/DDBJ databases">
        <authorList>
            <person name="Herlambang A."/>
            <person name="Guo Y."/>
            <person name="Takashima Y."/>
            <person name="Nishizawa T."/>
        </authorList>
    </citation>
    <scope>NUCLEOTIDE SEQUENCE</scope>
    <source>
        <strain evidence="9">E1425</strain>
    </source>
</reference>
<evidence type="ECO:0000259" key="8">
    <source>
        <dbReference type="PROSITE" id="PS51188"/>
    </source>
</evidence>
<dbReference type="Pfam" id="PF00226">
    <property type="entry name" value="DnaJ"/>
    <property type="match status" value="1"/>
</dbReference>
<evidence type="ECO:0000256" key="5">
    <source>
        <dbReference type="PROSITE-ProRule" id="PRU00546"/>
    </source>
</evidence>
<dbReference type="SUPFAM" id="SSF57938">
    <property type="entry name" value="DnaJ/Hsp40 cysteine-rich domain"/>
    <property type="match status" value="1"/>
</dbReference>
<feature type="compositionally biased region" description="Basic and acidic residues" evidence="6">
    <location>
        <begin position="377"/>
        <end position="391"/>
    </location>
</feature>
<dbReference type="EMBL" id="BQFW01000007">
    <property type="protein sequence ID" value="GJJ72789.1"/>
    <property type="molecule type" value="Genomic_DNA"/>
</dbReference>
<keyword evidence="1 5" id="KW-0479">Metal-binding</keyword>
<dbReference type="Pfam" id="PF01556">
    <property type="entry name" value="DnaJ_C"/>
    <property type="match status" value="1"/>
</dbReference>
<feature type="domain" description="J" evidence="7">
    <location>
        <begin position="6"/>
        <end position="69"/>
    </location>
</feature>
<feature type="zinc finger region" description="CR-type" evidence="5">
    <location>
        <begin position="131"/>
        <end position="214"/>
    </location>
</feature>
<dbReference type="CDD" id="cd10719">
    <property type="entry name" value="DnaJ_zf"/>
    <property type="match status" value="1"/>
</dbReference>
<evidence type="ECO:0008006" key="11">
    <source>
        <dbReference type="Google" id="ProtNLM"/>
    </source>
</evidence>
<dbReference type="SUPFAM" id="SSF49493">
    <property type="entry name" value="HSP40/DnaJ peptide-binding domain"/>
    <property type="match status" value="2"/>
</dbReference>
<dbReference type="GO" id="GO:0005524">
    <property type="term" value="F:ATP binding"/>
    <property type="evidence" value="ECO:0007669"/>
    <property type="project" value="InterPro"/>
</dbReference>
<dbReference type="PROSITE" id="PS00636">
    <property type="entry name" value="DNAJ_1"/>
    <property type="match status" value="1"/>
</dbReference>
<gene>
    <name evidence="9" type="ORF">EMPS_05147</name>
</gene>
<dbReference type="PANTHER" id="PTHR43888">
    <property type="entry name" value="DNAJ-LIKE-2, ISOFORM A-RELATED"/>
    <property type="match status" value="1"/>
</dbReference>
<evidence type="ECO:0000256" key="6">
    <source>
        <dbReference type="SAM" id="MobiDB-lite"/>
    </source>
</evidence>
<keyword evidence="4 5" id="KW-0862">Zinc</keyword>
<dbReference type="CDD" id="cd10747">
    <property type="entry name" value="DnaJ_C"/>
    <property type="match status" value="1"/>
</dbReference>
<organism evidence="9 10">
    <name type="scientific">Entomortierella parvispora</name>
    <dbReference type="NCBI Taxonomy" id="205924"/>
    <lineage>
        <taxon>Eukaryota</taxon>
        <taxon>Fungi</taxon>
        <taxon>Fungi incertae sedis</taxon>
        <taxon>Mucoromycota</taxon>
        <taxon>Mortierellomycotina</taxon>
        <taxon>Mortierellomycetes</taxon>
        <taxon>Mortierellales</taxon>
        <taxon>Mortierellaceae</taxon>
        <taxon>Entomortierella</taxon>
    </lineage>
</organism>
<dbReference type="CDD" id="cd06257">
    <property type="entry name" value="DnaJ"/>
    <property type="match status" value="1"/>
</dbReference>
<sequence length="410" mass="44707">MVKETKLYEALGVDPACSDNDLKKAYRKLALKYHPDKTGGQTSEKFQEISHAYDVLSDSQKRHVYDQYGEAGLSGEGGPGGMGGLSPEDLFSHFFGGGMGGSGRGGRSSGPRRGKDVAHGLKVSLEDLYKGKTSKLALQKNEICDKCEGRGGKEGAVKTCTTCNGQGYRVMLRQMGPMMQQIQQPCADCRGEGEIINQKDKCKHCNGKKVTSVRKVLEVHIDRGMKDGRKIVFSGEGDQAPGTVPGDVIIILEQKEHERFRRSGDDLFFNAKIDLVTALAGGKILIPHLDDRVLVVDILPGEVIKPGELKAVMGQGMPTERHHDFGNLYVQFEIDFPNANWTDPTQIELLRSILPPAAALPEPPKTAVVEEVNLTEMDPRQRARAEQGHFGDDDDDENGGHGPGVQCAQQ</sequence>
<evidence type="ECO:0000256" key="2">
    <source>
        <dbReference type="ARBA" id="ARBA00022737"/>
    </source>
</evidence>
<accession>A0A9P3LW90</accession>
<dbReference type="GO" id="GO:0030544">
    <property type="term" value="F:Hsp70 protein binding"/>
    <property type="evidence" value="ECO:0007669"/>
    <property type="project" value="InterPro"/>
</dbReference>
<protein>
    <recommendedName>
        <fullName evidence="11">Mitochondrial protein import protein MAS5</fullName>
    </recommendedName>
</protein>
<dbReference type="SUPFAM" id="SSF46565">
    <property type="entry name" value="Chaperone J-domain"/>
    <property type="match status" value="1"/>
</dbReference>
<dbReference type="FunFam" id="1.10.287.110:FF:000041">
    <property type="entry name" value="Chaperone protein DNAj, putative"/>
    <property type="match status" value="1"/>
</dbReference>
<feature type="region of interest" description="Disordered" evidence="6">
    <location>
        <begin position="370"/>
        <end position="410"/>
    </location>
</feature>
<dbReference type="InterPro" id="IPR036869">
    <property type="entry name" value="J_dom_sf"/>
</dbReference>
<evidence type="ECO:0000259" key="7">
    <source>
        <dbReference type="PROSITE" id="PS50076"/>
    </source>
</evidence>
<keyword evidence="10" id="KW-1185">Reference proteome</keyword>
<dbReference type="AlphaFoldDB" id="A0A9P3LW90"/>
<name>A0A9P3LW90_9FUNG</name>
<dbReference type="Pfam" id="PF00684">
    <property type="entry name" value="DnaJ_CXXCXGXG"/>
    <property type="match status" value="1"/>
</dbReference>
<evidence type="ECO:0000313" key="9">
    <source>
        <dbReference type="EMBL" id="GJJ72789.1"/>
    </source>
</evidence>
<dbReference type="HAMAP" id="MF_01152">
    <property type="entry name" value="DnaJ"/>
    <property type="match status" value="1"/>
</dbReference>
<comment type="caution">
    <text evidence="9">The sequence shown here is derived from an EMBL/GenBank/DDBJ whole genome shotgun (WGS) entry which is preliminary data.</text>
</comment>
<dbReference type="Gene3D" id="2.10.230.10">
    <property type="entry name" value="Heat shock protein DnaJ, cysteine-rich domain"/>
    <property type="match status" value="1"/>
</dbReference>
<dbReference type="InterPro" id="IPR001623">
    <property type="entry name" value="DnaJ_domain"/>
</dbReference>
<dbReference type="Proteomes" id="UP000827284">
    <property type="component" value="Unassembled WGS sequence"/>
</dbReference>
<reference evidence="9" key="2">
    <citation type="journal article" date="2022" name="Microbiol. Resour. Announc.">
        <title>Whole-Genome Sequence of Entomortierella parvispora E1425, a Mucoromycotan Fungus Associated with Burkholderiaceae-Related Endosymbiotic Bacteria.</title>
        <authorList>
            <person name="Herlambang A."/>
            <person name="Guo Y."/>
            <person name="Takashima Y."/>
            <person name="Narisawa K."/>
            <person name="Ohta H."/>
            <person name="Nishizawa T."/>
        </authorList>
    </citation>
    <scope>NUCLEOTIDE SEQUENCE</scope>
    <source>
        <strain evidence="9">E1425</strain>
    </source>
</reference>
<evidence type="ECO:0000256" key="3">
    <source>
        <dbReference type="ARBA" id="ARBA00022771"/>
    </source>
</evidence>
<dbReference type="Gene3D" id="1.10.287.110">
    <property type="entry name" value="DnaJ domain"/>
    <property type="match status" value="1"/>
</dbReference>
<dbReference type="InterPro" id="IPR001305">
    <property type="entry name" value="HSP_DnaJ_Cys-rich_dom"/>
</dbReference>
<evidence type="ECO:0000256" key="1">
    <source>
        <dbReference type="ARBA" id="ARBA00022723"/>
    </source>
</evidence>
<dbReference type="InterPro" id="IPR044713">
    <property type="entry name" value="DNJA1/2-like"/>
</dbReference>
<dbReference type="PRINTS" id="PR00625">
    <property type="entry name" value="JDOMAIN"/>
</dbReference>
<proteinExistence type="inferred from homology"/>
<dbReference type="GO" id="GO:0008270">
    <property type="term" value="F:zinc ion binding"/>
    <property type="evidence" value="ECO:0007669"/>
    <property type="project" value="UniProtKB-KW"/>
</dbReference>
<evidence type="ECO:0000313" key="10">
    <source>
        <dbReference type="Proteomes" id="UP000827284"/>
    </source>
</evidence>
<dbReference type="InterPro" id="IPR012724">
    <property type="entry name" value="DnaJ"/>
</dbReference>
<dbReference type="OrthoDB" id="550424at2759"/>
<keyword evidence="2" id="KW-0677">Repeat</keyword>